<dbReference type="Pfam" id="PF07833">
    <property type="entry name" value="Cu_amine_oxidN1"/>
    <property type="match status" value="1"/>
</dbReference>
<sequence>MNQKLTALVLCGILAAPSLGFAAAASSSAPKDAAPAAAVKTSPKEEVGVFQKDHVLIVNGKTLDAASLPTPVLVRQKETMVPLRLVAEALGYTVSWNPETASSKLDMSIASMEFRPGETLYQRKGKLKVINLDAAYKFTNAPQVVEGVTYVPVSLFGVFFNDVKIEGKTISITVQQSQLQDAARLLTEAAAEKSQTQAPNPMVEYSSLTEMEKKVGHTIKVPASLKNKKVAGRYLFSDGLAQITYADGSLYRIQKGSAGDISGDYTKYAVDTHWIDGSYKIRGRGDKDAYRTLTWEDGTYTYSYHSQSPLTKAAANRIVCGK</sequence>
<protein>
    <submittedName>
        <fullName evidence="3">Copper amine oxidase N-terminal domain-containing protein</fullName>
    </submittedName>
</protein>
<dbReference type="Proteomes" id="UP000754226">
    <property type="component" value="Unassembled WGS sequence"/>
</dbReference>
<evidence type="ECO:0000256" key="1">
    <source>
        <dbReference type="SAM" id="SignalP"/>
    </source>
</evidence>
<dbReference type="InterPro" id="IPR036582">
    <property type="entry name" value="Mao_N_sf"/>
</dbReference>
<gene>
    <name evidence="3" type="ORF">KHX13_06250</name>
</gene>
<feature type="signal peptide" evidence="1">
    <location>
        <begin position="1"/>
        <end position="22"/>
    </location>
</feature>
<feature type="chain" id="PRO_5039699730" evidence="1">
    <location>
        <begin position="23"/>
        <end position="322"/>
    </location>
</feature>
<reference evidence="3" key="1">
    <citation type="submission" date="2021-02" db="EMBL/GenBank/DDBJ databases">
        <title>Infant gut strain persistence is associated with maternal origin, phylogeny, and functional potential including surface adhesion and iron acquisition.</title>
        <authorList>
            <person name="Lou Y.C."/>
        </authorList>
    </citation>
    <scope>NUCLEOTIDE SEQUENCE</scope>
    <source>
        <strain evidence="3">L3_106_000M1_dasL3_106_000M1_concoct_15</strain>
    </source>
</reference>
<dbReference type="EMBL" id="JAGZCZ010000006">
    <property type="protein sequence ID" value="MBS5519915.1"/>
    <property type="molecule type" value="Genomic_DNA"/>
</dbReference>
<name>A0A943EKC1_9FIRM</name>
<comment type="caution">
    <text evidence="3">The sequence shown here is derived from an EMBL/GenBank/DDBJ whole genome shotgun (WGS) entry which is preliminary data.</text>
</comment>
<dbReference type="SUPFAM" id="SSF55383">
    <property type="entry name" value="Copper amine oxidase, domain N"/>
    <property type="match status" value="1"/>
</dbReference>
<accession>A0A943EKC1</accession>
<evidence type="ECO:0000259" key="2">
    <source>
        <dbReference type="Pfam" id="PF07833"/>
    </source>
</evidence>
<evidence type="ECO:0000313" key="4">
    <source>
        <dbReference type="Proteomes" id="UP000754226"/>
    </source>
</evidence>
<organism evidence="3 4">
    <name type="scientific">Acidaminococcus intestini</name>
    <dbReference type="NCBI Taxonomy" id="187327"/>
    <lineage>
        <taxon>Bacteria</taxon>
        <taxon>Bacillati</taxon>
        <taxon>Bacillota</taxon>
        <taxon>Negativicutes</taxon>
        <taxon>Acidaminococcales</taxon>
        <taxon>Acidaminococcaceae</taxon>
        <taxon>Acidaminococcus</taxon>
    </lineage>
</organism>
<keyword evidence="1" id="KW-0732">Signal</keyword>
<dbReference type="AlphaFoldDB" id="A0A943EKC1"/>
<proteinExistence type="predicted"/>
<feature type="domain" description="Copper amine oxidase-like N-terminal" evidence="2">
    <location>
        <begin position="58"/>
        <end position="173"/>
    </location>
</feature>
<evidence type="ECO:0000313" key="3">
    <source>
        <dbReference type="EMBL" id="MBS5519915.1"/>
    </source>
</evidence>
<dbReference type="Gene3D" id="3.30.457.10">
    <property type="entry name" value="Copper amine oxidase-like, N-terminal domain"/>
    <property type="match status" value="1"/>
</dbReference>
<dbReference type="InterPro" id="IPR012854">
    <property type="entry name" value="Cu_amine_oxidase-like_N"/>
</dbReference>